<dbReference type="Gene3D" id="3.10.450.560">
    <property type="match status" value="1"/>
</dbReference>
<evidence type="ECO:0000313" key="5">
    <source>
        <dbReference type="EMBL" id="MEC0484546.1"/>
    </source>
</evidence>
<dbReference type="InterPro" id="IPR028075">
    <property type="entry name" value="DUF4467"/>
</dbReference>
<dbReference type="RefSeq" id="WP_048405786.1">
    <property type="nucleotide sequence ID" value="NZ_CP023481.1"/>
</dbReference>
<feature type="domain" description="DUF4467" evidence="3">
    <location>
        <begin position="24"/>
        <end position="116"/>
    </location>
</feature>
<dbReference type="PATRIC" id="fig|1664069.3.peg.2369"/>
<evidence type="ECO:0000256" key="1">
    <source>
        <dbReference type="SAM" id="MobiDB-lite"/>
    </source>
</evidence>
<protein>
    <submittedName>
        <fullName evidence="5">Cystatin-like fold lipoprotein</fullName>
    </submittedName>
</protein>
<reference evidence="5 7" key="3">
    <citation type="submission" date="2023-03" db="EMBL/GenBank/DDBJ databases">
        <title>Agriculturally important microbes genome sequencing.</title>
        <authorList>
            <person name="Dunlap C."/>
        </authorList>
    </citation>
    <scope>NUCLEOTIDE SEQUENCE [LARGE SCALE GENOMIC DNA]</scope>
    <source>
        <strain evidence="5 7">CBP-3203</strain>
    </source>
</reference>
<feature type="chain" id="PRO_5013454995" evidence="2">
    <location>
        <begin position="18"/>
        <end position="123"/>
    </location>
</feature>
<dbReference type="EMBL" id="JARRTL010000007">
    <property type="protein sequence ID" value="MEC0484546.1"/>
    <property type="molecule type" value="Genomic_DNA"/>
</dbReference>
<accession>A0A0J6F327</accession>
<reference evidence="4 6" key="1">
    <citation type="journal article" date="2015" name="Int. J. Syst. Evol. Microbiol.">
        <title>Bacillus glycinifermentans sp. nov., isolated from fermented soybean paste.</title>
        <authorList>
            <person name="Kim S.J."/>
            <person name="Dunlap C.A."/>
            <person name="Kwon S.W."/>
            <person name="Rooney A.P."/>
        </authorList>
    </citation>
    <scope>NUCLEOTIDE SEQUENCE [LARGE SCALE GENOMIC DNA]</scope>
    <source>
        <strain evidence="4 6">GO-13</strain>
    </source>
</reference>
<dbReference type="EMBL" id="LECW02000001">
    <property type="protein sequence ID" value="KRT95581.1"/>
    <property type="molecule type" value="Genomic_DNA"/>
</dbReference>
<dbReference type="PROSITE" id="PS51257">
    <property type="entry name" value="PROKAR_LIPOPROTEIN"/>
    <property type="match status" value="1"/>
</dbReference>
<gene>
    <name evidence="4" type="ORF">AB447_200240</name>
    <name evidence="5" type="ORF">P8828_06735</name>
</gene>
<evidence type="ECO:0000313" key="4">
    <source>
        <dbReference type="EMBL" id="KRT95581.1"/>
    </source>
</evidence>
<dbReference type="Proteomes" id="UP001341297">
    <property type="component" value="Unassembled WGS sequence"/>
</dbReference>
<keyword evidence="7" id="KW-1185">Reference proteome</keyword>
<evidence type="ECO:0000256" key="2">
    <source>
        <dbReference type="SAM" id="SignalP"/>
    </source>
</evidence>
<proteinExistence type="predicted"/>
<feature type="region of interest" description="Disordered" evidence="1">
    <location>
        <begin position="90"/>
        <end position="123"/>
    </location>
</feature>
<dbReference type="Proteomes" id="UP000036168">
    <property type="component" value="Unassembled WGS sequence"/>
</dbReference>
<feature type="signal peptide" evidence="2">
    <location>
        <begin position="1"/>
        <end position="17"/>
    </location>
</feature>
<keyword evidence="2" id="KW-0732">Signal</keyword>
<evidence type="ECO:0000313" key="6">
    <source>
        <dbReference type="Proteomes" id="UP000036168"/>
    </source>
</evidence>
<evidence type="ECO:0000313" key="7">
    <source>
        <dbReference type="Proteomes" id="UP001341297"/>
    </source>
</evidence>
<dbReference type="AlphaFoldDB" id="A0A0J6F327"/>
<sequence length="123" mass="14471">MRYVFIFLSLMMMFVLAACGGNKYDDNIDEVISLEKKEYKEYDLDTDGMERENALIRVYDGGKYIQLGFYSDDQKRITYSYYEKTGDSYKKLERMPGSGENDRLGLDRKTPDYEEDKGKETKL</sequence>
<reference evidence="4" key="2">
    <citation type="submission" date="2015-10" db="EMBL/GenBank/DDBJ databases">
        <authorList>
            <person name="Gilbert D.G."/>
        </authorList>
    </citation>
    <scope>NUCLEOTIDE SEQUENCE</scope>
    <source>
        <strain evidence="4">GO-13</strain>
    </source>
</reference>
<comment type="caution">
    <text evidence="4">The sequence shown here is derived from an EMBL/GenBank/DDBJ whole genome shotgun (WGS) entry which is preliminary data.</text>
</comment>
<evidence type="ECO:0000259" key="3">
    <source>
        <dbReference type="Pfam" id="PF14729"/>
    </source>
</evidence>
<name>A0A0J6F327_9BACI</name>
<dbReference type="OrthoDB" id="2938702at2"/>
<dbReference type="Pfam" id="PF14729">
    <property type="entry name" value="DUF4467"/>
    <property type="match status" value="1"/>
</dbReference>
<organism evidence="4 6">
    <name type="scientific">Bacillus glycinifermentans</name>
    <dbReference type="NCBI Taxonomy" id="1664069"/>
    <lineage>
        <taxon>Bacteria</taxon>
        <taxon>Bacillati</taxon>
        <taxon>Bacillota</taxon>
        <taxon>Bacilli</taxon>
        <taxon>Bacillales</taxon>
        <taxon>Bacillaceae</taxon>
        <taxon>Bacillus</taxon>
    </lineage>
</organism>